<dbReference type="PANTHER" id="PTHR30546">
    <property type="entry name" value="FLAVODOXIN-RELATED PROTEIN WRBA-RELATED"/>
    <property type="match status" value="1"/>
</dbReference>
<dbReference type="InterPro" id="IPR029039">
    <property type="entry name" value="Flavoprotein-like_sf"/>
</dbReference>
<reference evidence="5" key="1">
    <citation type="journal article" date="2019" name="Nat. Commun.">
        <title>Expansion of phycobilisome linker gene families in mesophilic red algae.</title>
        <authorList>
            <person name="Lee J."/>
            <person name="Kim D."/>
            <person name="Bhattacharya D."/>
            <person name="Yoon H.S."/>
        </authorList>
    </citation>
    <scope>NUCLEOTIDE SEQUENCE [LARGE SCALE GENOMIC DNA]</scope>
    <source>
        <strain evidence="5">CCMP 1328</strain>
    </source>
</reference>
<dbReference type="PROSITE" id="PS50902">
    <property type="entry name" value="FLAVODOXIN_LIKE"/>
    <property type="match status" value="1"/>
</dbReference>
<dbReference type="GO" id="GO:0016020">
    <property type="term" value="C:membrane"/>
    <property type="evidence" value="ECO:0007669"/>
    <property type="project" value="TreeGrafter"/>
</dbReference>
<gene>
    <name evidence="4" type="ORF">FVE85_5519</name>
</gene>
<dbReference type="OMA" id="CILYESQ"/>
<name>A0A5J4Z4R1_PORPP</name>
<feature type="compositionally biased region" description="Basic and acidic residues" evidence="2">
    <location>
        <begin position="185"/>
        <end position="195"/>
    </location>
</feature>
<dbReference type="SUPFAM" id="SSF52218">
    <property type="entry name" value="Flavoproteins"/>
    <property type="match status" value="1"/>
</dbReference>
<dbReference type="InterPro" id="IPR007138">
    <property type="entry name" value="ABM_dom"/>
</dbReference>
<protein>
    <submittedName>
        <fullName evidence="4">Flavodoxin</fullName>
    </submittedName>
</protein>
<evidence type="ECO:0000259" key="3">
    <source>
        <dbReference type="PROSITE" id="PS50902"/>
    </source>
</evidence>
<dbReference type="Gene3D" id="3.30.70.100">
    <property type="match status" value="1"/>
</dbReference>
<accession>A0A5J4Z4R1</accession>
<dbReference type="InterPro" id="IPR005025">
    <property type="entry name" value="FMN_Rdtase-like_dom"/>
</dbReference>
<feature type="region of interest" description="Disordered" evidence="2">
    <location>
        <begin position="178"/>
        <end position="201"/>
    </location>
</feature>
<evidence type="ECO:0000256" key="1">
    <source>
        <dbReference type="ARBA" id="ARBA00006961"/>
    </source>
</evidence>
<dbReference type="FunFam" id="3.40.50.360:FF:000069">
    <property type="entry name" value="Flavodoxin"/>
    <property type="match status" value="1"/>
</dbReference>
<dbReference type="InterPro" id="IPR011008">
    <property type="entry name" value="Dimeric_a/b-barrel"/>
</dbReference>
<feature type="domain" description="Flavodoxin-like" evidence="3">
    <location>
        <begin position="4"/>
        <end position="167"/>
    </location>
</feature>
<dbReference type="AlphaFoldDB" id="A0A5J4Z4R1"/>
<dbReference type="SUPFAM" id="SSF54909">
    <property type="entry name" value="Dimeric alpha+beta barrel"/>
    <property type="match status" value="1"/>
</dbReference>
<keyword evidence="5" id="KW-1185">Reference proteome</keyword>
<proteinExistence type="inferred from homology"/>
<dbReference type="OrthoDB" id="10262649at2759"/>
<dbReference type="GO" id="GO:0003955">
    <property type="term" value="F:NAD(P)H dehydrogenase (quinone) activity"/>
    <property type="evidence" value="ECO:0007669"/>
    <property type="project" value="TreeGrafter"/>
</dbReference>
<organism evidence="4 5">
    <name type="scientific">Porphyridium purpureum</name>
    <name type="common">Red alga</name>
    <name type="synonym">Porphyridium cruentum</name>
    <dbReference type="NCBI Taxonomy" id="35688"/>
    <lineage>
        <taxon>Eukaryota</taxon>
        <taxon>Rhodophyta</taxon>
        <taxon>Bangiophyceae</taxon>
        <taxon>Porphyridiales</taxon>
        <taxon>Porphyridiaceae</taxon>
        <taxon>Porphyridium</taxon>
    </lineage>
</organism>
<sequence>MGKILVLYDTLTACTGQMAEYVAEGAKSVPGTSVRLLSVEDPDAVEAVLWADGLAVGTPTNLGGVSWKMKKFWDDFAAENWDRCDGKFGMVFSSVGSAGGGAELACMSMQIVLQNFGWLTTGVTDYVDRLHSAHYGGWVVKKPRNDYDRAVCRRTGMRLAEWVAVFVDGDSSMHPLLRSKPSAFDSRKTPAENKPDPMLAEKLSPSADTEKQLMKTPGPRCFLHVTIQVPEEAEEKFLPLIKELTVWTLREVGCITYSFARDAENPRLFYVHEQYINDTALTEHHMKSEYFNRIVPQFEALGCKTENVVKSFAAY</sequence>
<dbReference type="Proteomes" id="UP000324585">
    <property type="component" value="Unassembled WGS sequence"/>
</dbReference>
<evidence type="ECO:0000313" key="5">
    <source>
        <dbReference type="Proteomes" id="UP000324585"/>
    </source>
</evidence>
<dbReference type="PROSITE" id="PS00201">
    <property type="entry name" value="FLAVODOXIN"/>
    <property type="match status" value="1"/>
</dbReference>
<comment type="caution">
    <text evidence="4">The sequence shown here is derived from an EMBL/GenBank/DDBJ whole genome shotgun (WGS) entry which is preliminary data.</text>
</comment>
<dbReference type="Pfam" id="PF03992">
    <property type="entry name" value="ABM"/>
    <property type="match status" value="1"/>
</dbReference>
<dbReference type="GO" id="GO:0009055">
    <property type="term" value="F:electron transfer activity"/>
    <property type="evidence" value="ECO:0007669"/>
    <property type="project" value="InterPro"/>
</dbReference>
<comment type="similarity">
    <text evidence="1">Belongs to the WrbA family.</text>
</comment>
<dbReference type="GO" id="GO:0010181">
    <property type="term" value="F:FMN binding"/>
    <property type="evidence" value="ECO:0007669"/>
    <property type="project" value="InterPro"/>
</dbReference>
<dbReference type="InterPro" id="IPR008254">
    <property type="entry name" value="Flavodoxin/NO_synth"/>
</dbReference>
<dbReference type="Gene3D" id="3.40.50.360">
    <property type="match status" value="1"/>
</dbReference>
<evidence type="ECO:0000313" key="4">
    <source>
        <dbReference type="EMBL" id="KAA8497934.1"/>
    </source>
</evidence>
<evidence type="ECO:0000256" key="2">
    <source>
        <dbReference type="SAM" id="MobiDB-lite"/>
    </source>
</evidence>
<dbReference type="EMBL" id="VRMN01000001">
    <property type="protein sequence ID" value="KAA8497934.1"/>
    <property type="molecule type" value="Genomic_DNA"/>
</dbReference>
<dbReference type="Pfam" id="PF03358">
    <property type="entry name" value="FMN_red"/>
    <property type="match status" value="1"/>
</dbReference>
<dbReference type="PANTHER" id="PTHR30546:SF23">
    <property type="entry name" value="FLAVOPROTEIN-LIKE PROTEIN YCP4-RELATED"/>
    <property type="match status" value="1"/>
</dbReference>
<dbReference type="InterPro" id="IPR001226">
    <property type="entry name" value="Flavodoxin_CS"/>
</dbReference>